<feature type="signal peptide" evidence="3">
    <location>
        <begin position="1"/>
        <end position="19"/>
    </location>
</feature>
<keyword evidence="2" id="KW-1133">Transmembrane helix</keyword>
<reference evidence="6" key="1">
    <citation type="submission" date="2016-02" db="EMBL/GenBank/DDBJ databases">
        <title>Paenibacillus sp. LPB0068, isolated from Crassostrea gigas.</title>
        <authorList>
            <person name="Shin S.-K."/>
            <person name="Yi H."/>
        </authorList>
    </citation>
    <scope>NUCLEOTIDE SEQUENCE [LARGE SCALE GENOMIC DNA]</scope>
    <source>
        <strain evidence="6">KCTC 23969</strain>
    </source>
</reference>
<dbReference type="Pfam" id="PF13424">
    <property type="entry name" value="TPR_12"/>
    <property type="match status" value="1"/>
</dbReference>
<keyword evidence="1" id="KW-0802">TPR repeat</keyword>
<gene>
    <name evidence="5" type="ORF">LPB301_11125</name>
</gene>
<comment type="caution">
    <text evidence="5">The sequence shown here is derived from an EMBL/GenBank/DDBJ whole genome shotgun (WGS) entry which is preliminary data.</text>
</comment>
<dbReference type="Gene3D" id="3.30.565.10">
    <property type="entry name" value="Histidine kinase-like ATPase, C-terminal domain"/>
    <property type="match status" value="1"/>
</dbReference>
<keyword evidence="2" id="KW-0472">Membrane</keyword>
<feature type="chain" id="PRO_5008615587" evidence="3">
    <location>
        <begin position="20"/>
        <end position="640"/>
    </location>
</feature>
<dbReference type="InterPro" id="IPR011990">
    <property type="entry name" value="TPR-like_helical_dom_sf"/>
</dbReference>
<protein>
    <submittedName>
        <fullName evidence="5">Histidine kinase</fullName>
    </submittedName>
</protein>
<dbReference type="SUPFAM" id="SSF55874">
    <property type="entry name" value="ATPase domain of HSP90 chaperone/DNA topoisomerase II/histidine kinase"/>
    <property type="match status" value="1"/>
</dbReference>
<feature type="repeat" description="TPR" evidence="1">
    <location>
        <begin position="160"/>
        <end position="193"/>
    </location>
</feature>
<dbReference type="KEGG" id="prn:BW723_04585"/>
<organism evidence="5 6">
    <name type="scientific">Polaribacter reichenbachii</name>
    <dbReference type="NCBI Taxonomy" id="996801"/>
    <lineage>
        <taxon>Bacteria</taxon>
        <taxon>Pseudomonadati</taxon>
        <taxon>Bacteroidota</taxon>
        <taxon>Flavobacteriia</taxon>
        <taxon>Flavobacteriales</taxon>
        <taxon>Flavobacteriaceae</taxon>
    </lineage>
</organism>
<dbReference type="InterPro" id="IPR010559">
    <property type="entry name" value="Sig_transdc_His_kin_internal"/>
</dbReference>
<dbReference type="GO" id="GO:0016020">
    <property type="term" value="C:membrane"/>
    <property type="evidence" value="ECO:0007669"/>
    <property type="project" value="InterPro"/>
</dbReference>
<accession>A0A1B8TUB0</accession>
<dbReference type="Gene3D" id="1.25.40.10">
    <property type="entry name" value="Tetratricopeptide repeat domain"/>
    <property type="match status" value="2"/>
</dbReference>
<proteinExistence type="predicted"/>
<evidence type="ECO:0000256" key="2">
    <source>
        <dbReference type="SAM" id="Phobius"/>
    </source>
</evidence>
<dbReference type="OrthoDB" id="6190788at2"/>
<feature type="repeat" description="TPR" evidence="1">
    <location>
        <begin position="200"/>
        <end position="233"/>
    </location>
</feature>
<dbReference type="Proteomes" id="UP000092612">
    <property type="component" value="Unassembled WGS sequence"/>
</dbReference>
<feature type="domain" description="Signal transduction histidine kinase internal region" evidence="4">
    <location>
        <begin position="432"/>
        <end position="510"/>
    </location>
</feature>
<keyword evidence="5" id="KW-0808">Transferase</keyword>
<dbReference type="InterPro" id="IPR019734">
    <property type="entry name" value="TPR_rpt"/>
</dbReference>
<keyword evidence="6" id="KW-1185">Reference proteome</keyword>
<dbReference type="InterPro" id="IPR036890">
    <property type="entry name" value="HATPase_C_sf"/>
</dbReference>
<name>A0A1B8TUB0_9FLAO</name>
<dbReference type="PANTHER" id="PTHR34220">
    <property type="entry name" value="SENSOR HISTIDINE KINASE YPDA"/>
    <property type="match status" value="1"/>
</dbReference>
<dbReference type="EMBL" id="LSFL01000035">
    <property type="protein sequence ID" value="OBY63366.1"/>
    <property type="molecule type" value="Genomic_DNA"/>
</dbReference>
<dbReference type="AlphaFoldDB" id="A0A1B8TUB0"/>
<evidence type="ECO:0000256" key="3">
    <source>
        <dbReference type="SAM" id="SignalP"/>
    </source>
</evidence>
<dbReference type="InterPro" id="IPR050640">
    <property type="entry name" value="Bact_2-comp_sensor_kinase"/>
</dbReference>
<evidence type="ECO:0000313" key="6">
    <source>
        <dbReference type="Proteomes" id="UP000092612"/>
    </source>
</evidence>
<sequence length="640" mass="73936">MPKILLFFMFCFFISVTTAQKKKADFNTQIDSILKTRPTTYKGINLYLRPFRRDTAKLKILADKFEKSNYLDGKAYVENLLGIQYRNYSLYPKAITAHTFALETAQRAKSIEFEVFSLNMLGVDYRKMDANRTALDYNHEALKLAETVAEPNLGLRRSIAVSLNSMGNIYLLLKQYDLAIERFKKSQEIEKSINNELGLAINYQNIGYAKDAQGKTEEALSYFQKSLAINNKVNNTFGQIICKSSIANMYIKQGNPNKAIELLKVNLVTAEKLGNKKYLSYEYLNLGWAQSKLGLYSKAEKNLNIGLNIAKEYNLSSSLSYAYSHLSELYESKNDYETALKFYKLSDEFEKKISNERTIQYVNDLIIKYDSERQDNEIKNLAKQNEIAQLQLIKNRNIWVIVLGSFISVISILYFLYRQRLLQNQKRILTLEQDVLRTQMNPHFIFNALNSIKHYIINNEQKNAVRYLNKFSKLVRKILESSTLKEVSLQEELETMDLYMNIENIRFSNEIDYTINVDESLNLSKIKVPPLVLQPFLENALWHGLSSKKGDKKIILSVFKPSDDFIQIDIEDNGIGRTASAKIKSEKVINRKSIGIDLTKERLQNFIKDFQNPFSLIFDDLFDDKKNPKGTKVALKIPIS</sequence>
<evidence type="ECO:0000313" key="5">
    <source>
        <dbReference type="EMBL" id="OBY63366.1"/>
    </source>
</evidence>
<dbReference type="GO" id="GO:0000155">
    <property type="term" value="F:phosphorelay sensor kinase activity"/>
    <property type="evidence" value="ECO:0007669"/>
    <property type="project" value="InterPro"/>
</dbReference>
<dbReference type="SMART" id="SM00028">
    <property type="entry name" value="TPR"/>
    <property type="match status" value="7"/>
</dbReference>
<evidence type="ECO:0000259" key="4">
    <source>
        <dbReference type="Pfam" id="PF06580"/>
    </source>
</evidence>
<dbReference type="STRING" id="996801.BW723_04585"/>
<dbReference type="Pfam" id="PF06580">
    <property type="entry name" value="His_kinase"/>
    <property type="match status" value="1"/>
</dbReference>
<keyword evidence="5" id="KW-0418">Kinase</keyword>
<feature type="transmembrane region" description="Helical" evidence="2">
    <location>
        <begin position="398"/>
        <end position="417"/>
    </location>
</feature>
<evidence type="ECO:0000256" key="1">
    <source>
        <dbReference type="PROSITE-ProRule" id="PRU00339"/>
    </source>
</evidence>
<dbReference type="PROSITE" id="PS50005">
    <property type="entry name" value="TPR"/>
    <property type="match status" value="2"/>
</dbReference>
<dbReference type="PANTHER" id="PTHR34220:SF7">
    <property type="entry name" value="SENSOR HISTIDINE KINASE YPDA"/>
    <property type="match status" value="1"/>
</dbReference>
<keyword evidence="2" id="KW-0812">Transmembrane</keyword>
<keyword evidence="3" id="KW-0732">Signal</keyword>
<dbReference type="SUPFAM" id="SSF48452">
    <property type="entry name" value="TPR-like"/>
    <property type="match status" value="2"/>
</dbReference>
<dbReference type="Pfam" id="PF13181">
    <property type="entry name" value="TPR_8"/>
    <property type="match status" value="1"/>
</dbReference>